<dbReference type="Pfam" id="PF04434">
    <property type="entry name" value="SWIM"/>
    <property type="match status" value="1"/>
</dbReference>
<dbReference type="GO" id="GO:0008270">
    <property type="term" value="F:zinc ion binding"/>
    <property type="evidence" value="ECO:0007669"/>
    <property type="project" value="UniProtKB-KW"/>
</dbReference>
<dbReference type="EMBL" id="QMIG01000002">
    <property type="protein sequence ID" value="RAW17981.1"/>
    <property type="molecule type" value="Genomic_DNA"/>
</dbReference>
<reference evidence="3 4" key="1">
    <citation type="submission" date="2018-06" db="EMBL/GenBank/DDBJ databases">
        <title>Phytoactinopolyspora halophila sp. nov., a novel halophilic actinomycete isolated from a saline soil in China.</title>
        <authorList>
            <person name="Tang S.-K."/>
        </authorList>
    </citation>
    <scope>NUCLEOTIDE SEQUENCE [LARGE SCALE GENOMIC DNA]</scope>
    <source>
        <strain evidence="3 4">YIM 96934</strain>
    </source>
</reference>
<dbReference type="PANTHER" id="PTHR38133:SF1">
    <property type="entry name" value="SLR1429 PROTEIN"/>
    <property type="match status" value="1"/>
</dbReference>
<dbReference type="InterPro" id="IPR007527">
    <property type="entry name" value="Znf_SWIM"/>
</dbReference>
<sequence length="226" mass="24748">MSTRARGFSPFAATKRRTRRARTWLANAWIDALEDMSLDSEQLRLGRQLAHSGHVGPITVSPGQVSAVVHGTDHVPYEVTVTLAELSGEEWERLLARIAARADHVAALLDGAIPDELADTADDADVRLLPGAGDLEPRCDCPEWGYPCEHAAAVSYQASWLLDHEPFLLFLLRGHEPEELLAELQQRNSGRQAGAVLDPESVERIVDAAAARADELLSPPPHDHEH</sequence>
<evidence type="ECO:0000259" key="2">
    <source>
        <dbReference type="PROSITE" id="PS50966"/>
    </source>
</evidence>
<keyword evidence="1" id="KW-0863">Zinc-finger</keyword>
<feature type="domain" description="SWIM-type" evidence="2">
    <location>
        <begin position="124"/>
        <end position="159"/>
    </location>
</feature>
<evidence type="ECO:0000313" key="4">
    <source>
        <dbReference type="Proteomes" id="UP000250462"/>
    </source>
</evidence>
<gene>
    <name evidence="3" type="ORF">DPM12_03845</name>
</gene>
<organism evidence="3 4">
    <name type="scientific">Phytoactinopolyspora halophila</name>
    <dbReference type="NCBI Taxonomy" id="1981511"/>
    <lineage>
        <taxon>Bacteria</taxon>
        <taxon>Bacillati</taxon>
        <taxon>Actinomycetota</taxon>
        <taxon>Actinomycetes</taxon>
        <taxon>Jiangellales</taxon>
        <taxon>Jiangellaceae</taxon>
        <taxon>Phytoactinopolyspora</taxon>
    </lineage>
</organism>
<dbReference type="PANTHER" id="PTHR38133">
    <property type="entry name" value="SLR1429 PROTEIN"/>
    <property type="match status" value="1"/>
</dbReference>
<dbReference type="Proteomes" id="UP000250462">
    <property type="component" value="Unassembled WGS sequence"/>
</dbReference>
<keyword evidence="1" id="KW-0479">Metal-binding</keyword>
<keyword evidence="1" id="KW-0862">Zinc</keyword>
<dbReference type="RefSeq" id="WP_112256937.1">
    <property type="nucleotide sequence ID" value="NZ_QMIG01000002.1"/>
</dbReference>
<dbReference type="OrthoDB" id="188274at2"/>
<accession>A0A329R062</accession>
<comment type="caution">
    <text evidence="3">The sequence shown here is derived from an EMBL/GenBank/DDBJ whole genome shotgun (WGS) entry which is preliminary data.</text>
</comment>
<proteinExistence type="predicted"/>
<evidence type="ECO:0000256" key="1">
    <source>
        <dbReference type="PROSITE-ProRule" id="PRU00325"/>
    </source>
</evidence>
<name>A0A329R062_9ACTN</name>
<protein>
    <recommendedName>
        <fullName evidence="2">SWIM-type domain-containing protein</fullName>
    </recommendedName>
</protein>
<keyword evidence="4" id="KW-1185">Reference proteome</keyword>
<dbReference type="AlphaFoldDB" id="A0A329R062"/>
<evidence type="ECO:0000313" key="3">
    <source>
        <dbReference type="EMBL" id="RAW17981.1"/>
    </source>
</evidence>
<dbReference type="PROSITE" id="PS50966">
    <property type="entry name" value="ZF_SWIM"/>
    <property type="match status" value="1"/>
</dbReference>